<reference evidence="1 2" key="1">
    <citation type="journal article" date="2012" name="Stand. Genomic Sci.">
        <title>Genome sequence of the orange-pigmented seawater bacterium Owenweeksia hongkongensis type strain (UST20020801(T)).</title>
        <authorList>
            <person name="Riedel T."/>
            <person name="Held B."/>
            <person name="Nolan M."/>
            <person name="Lucas S."/>
            <person name="Lapidus A."/>
            <person name="Tice H."/>
            <person name="Del Rio T.G."/>
            <person name="Cheng J.F."/>
            <person name="Han C."/>
            <person name="Tapia R."/>
            <person name="Goodwin L.A."/>
            <person name="Pitluck S."/>
            <person name="Liolios K."/>
            <person name="Mavromatis K."/>
            <person name="Pagani I."/>
            <person name="Ivanova N."/>
            <person name="Mikhailova N."/>
            <person name="Pati A."/>
            <person name="Chen A."/>
            <person name="Palaniappan K."/>
            <person name="Rohde M."/>
            <person name="Tindall B.J."/>
            <person name="Detter J.C."/>
            <person name="Goker M."/>
            <person name="Woyke T."/>
            <person name="Bristow J."/>
            <person name="Eisen J.A."/>
            <person name="Markowitz V."/>
            <person name="Hugenholtz P."/>
            <person name="Klenk H.P."/>
            <person name="Kyrpides N.C."/>
        </authorList>
    </citation>
    <scope>NUCLEOTIDE SEQUENCE</scope>
    <source>
        <strain evidence="2">DSM 17368 / JCM 12287 / NRRL B-23963</strain>
    </source>
</reference>
<name>G8R7Y7_OWEHD</name>
<dbReference type="KEGG" id="oho:Oweho_0288"/>
<dbReference type="AlphaFoldDB" id="G8R7Y7"/>
<proteinExistence type="predicted"/>
<gene>
    <name evidence="1" type="ordered locus">Oweho_0288</name>
</gene>
<keyword evidence="2" id="KW-1185">Reference proteome</keyword>
<sequence>MGNGKNDEPLYIDRRVRFKGAIQSVDWFKMLLYVFYRVPVAKQQTLIRQPS</sequence>
<dbReference type="EMBL" id="CP003156">
    <property type="protein sequence ID" value="AEV31310.1"/>
    <property type="molecule type" value="Genomic_DNA"/>
</dbReference>
<organism evidence="1 2">
    <name type="scientific">Owenweeksia hongkongensis (strain DSM 17368 / CIP 108786 / JCM 12287 / NRRL B-23963 / UST20020801)</name>
    <dbReference type="NCBI Taxonomy" id="926562"/>
    <lineage>
        <taxon>Bacteria</taxon>
        <taxon>Pseudomonadati</taxon>
        <taxon>Bacteroidota</taxon>
        <taxon>Flavobacteriia</taxon>
        <taxon>Flavobacteriales</taxon>
        <taxon>Owenweeksiaceae</taxon>
        <taxon>Owenweeksia</taxon>
    </lineage>
</organism>
<dbReference type="Proteomes" id="UP000005631">
    <property type="component" value="Chromosome"/>
</dbReference>
<protein>
    <submittedName>
        <fullName evidence="1">Uncharacterized protein</fullName>
    </submittedName>
</protein>
<evidence type="ECO:0000313" key="2">
    <source>
        <dbReference type="Proteomes" id="UP000005631"/>
    </source>
</evidence>
<evidence type="ECO:0000313" key="1">
    <source>
        <dbReference type="EMBL" id="AEV31310.1"/>
    </source>
</evidence>
<accession>G8R7Y7</accession>
<dbReference type="HOGENOM" id="CLU_3101671_0_0_10"/>